<evidence type="ECO:0000313" key="3">
    <source>
        <dbReference type="Proteomes" id="UP000326924"/>
    </source>
</evidence>
<feature type="compositionally biased region" description="Acidic residues" evidence="1">
    <location>
        <begin position="254"/>
        <end position="264"/>
    </location>
</feature>
<dbReference type="InParanoid" id="A0A5J5ECZ1"/>
<accession>A0A5J5ECZ1</accession>
<feature type="compositionally biased region" description="Pro residues" evidence="1">
    <location>
        <begin position="77"/>
        <end position="86"/>
    </location>
</feature>
<feature type="compositionally biased region" description="Low complexity" evidence="1">
    <location>
        <begin position="265"/>
        <end position="279"/>
    </location>
</feature>
<organism evidence="2 3">
    <name type="scientific">Sphaerosporella brunnea</name>
    <dbReference type="NCBI Taxonomy" id="1250544"/>
    <lineage>
        <taxon>Eukaryota</taxon>
        <taxon>Fungi</taxon>
        <taxon>Dikarya</taxon>
        <taxon>Ascomycota</taxon>
        <taxon>Pezizomycotina</taxon>
        <taxon>Pezizomycetes</taxon>
        <taxon>Pezizales</taxon>
        <taxon>Pyronemataceae</taxon>
        <taxon>Sphaerosporella</taxon>
    </lineage>
</organism>
<comment type="caution">
    <text evidence="2">The sequence shown here is derived from an EMBL/GenBank/DDBJ whole genome shotgun (WGS) entry which is preliminary data.</text>
</comment>
<keyword evidence="3" id="KW-1185">Reference proteome</keyword>
<name>A0A5J5ECZ1_9PEZI</name>
<feature type="region of interest" description="Disordered" evidence="1">
    <location>
        <begin position="18"/>
        <end position="121"/>
    </location>
</feature>
<dbReference type="AlphaFoldDB" id="A0A5J5ECZ1"/>
<sequence>MVSSNRTLRHLVSSCNLLLPPPSHLTATPQTPQLRPPKKQKPSNPAREQVITGAMSTPRCSDKAAAPADDVAFGAAAPPPPQPRELPPLLSAQPQHQPKHAQPDASQPQPHDDGSAQSRSDSITALSASRLPLYKDRQGLYDAVGFDRSAKEGMILFRQAIKTICAELGHPLERNYGDWDEEEMADLVNRVTASWNETQRAEGVNLPLSPDVVDAVIHRLCLDHVHSAKAKAKRQQTTMRVLKRPNKRKRSDESDREEEAEQWEDAPAATATTGSAPDAFQPLNAEAFHPTRHIIATLMPVQKPWPTSFIVPRDQPLTNLVSLYARFLDGCDKGFVLVAEIPGHDYSYVLKHEQQWRRLAGSLAVRQVAISHFPLPRSGAGVD</sequence>
<feature type="region of interest" description="Disordered" evidence="1">
    <location>
        <begin position="231"/>
        <end position="281"/>
    </location>
</feature>
<protein>
    <submittedName>
        <fullName evidence="2">Uncharacterized protein</fullName>
    </submittedName>
</protein>
<dbReference type="Proteomes" id="UP000326924">
    <property type="component" value="Unassembled WGS sequence"/>
</dbReference>
<feature type="compositionally biased region" description="Low complexity" evidence="1">
    <location>
        <begin position="63"/>
        <end position="76"/>
    </location>
</feature>
<evidence type="ECO:0000313" key="2">
    <source>
        <dbReference type="EMBL" id="KAA8892916.1"/>
    </source>
</evidence>
<evidence type="ECO:0000256" key="1">
    <source>
        <dbReference type="SAM" id="MobiDB-lite"/>
    </source>
</evidence>
<gene>
    <name evidence="2" type="ORF">FN846DRAFT_896434</name>
</gene>
<proteinExistence type="predicted"/>
<dbReference type="EMBL" id="VXIS01000547">
    <property type="protein sequence ID" value="KAA8892916.1"/>
    <property type="molecule type" value="Genomic_DNA"/>
</dbReference>
<reference evidence="2 3" key="1">
    <citation type="submission" date="2019-09" db="EMBL/GenBank/DDBJ databases">
        <title>Draft genome of the ectomycorrhizal ascomycete Sphaerosporella brunnea.</title>
        <authorList>
            <consortium name="DOE Joint Genome Institute"/>
            <person name="Benucci G.M."/>
            <person name="Marozzi G."/>
            <person name="Antonielli L."/>
            <person name="Sanchez S."/>
            <person name="Marco P."/>
            <person name="Wang X."/>
            <person name="Falini L.B."/>
            <person name="Barry K."/>
            <person name="Haridas S."/>
            <person name="Lipzen A."/>
            <person name="Labutti K."/>
            <person name="Grigoriev I.V."/>
            <person name="Murat C."/>
            <person name="Martin F."/>
            <person name="Albertini E."/>
            <person name="Donnini D."/>
            <person name="Bonito G."/>
        </authorList>
    </citation>
    <scope>NUCLEOTIDE SEQUENCE [LARGE SCALE GENOMIC DNA]</scope>
    <source>
        <strain evidence="2 3">Sb_GMNB300</strain>
    </source>
</reference>
<feature type="compositionally biased region" description="Polar residues" evidence="1">
    <location>
        <begin position="104"/>
        <end position="121"/>
    </location>
</feature>